<dbReference type="InterPro" id="IPR036390">
    <property type="entry name" value="WH_DNA-bd_sf"/>
</dbReference>
<reference evidence="5 6" key="1">
    <citation type="submission" date="2014-11" db="EMBL/GenBank/DDBJ databases">
        <title>Genome sequence of Microbacterium mangrovi MUSC 115(T).</title>
        <authorList>
            <person name="Lee L.-H."/>
        </authorList>
    </citation>
    <scope>NUCLEOTIDE SEQUENCE [LARGE SCALE GENOMIC DNA]</scope>
    <source>
        <strain evidence="5 6">MUSC 115</strain>
    </source>
</reference>
<keyword evidence="2" id="KW-0238">DNA-binding</keyword>
<gene>
    <name evidence="5" type="ORF">LK09_01265</name>
</gene>
<dbReference type="GO" id="GO:0003700">
    <property type="term" value="F:DNA-binding transcription factor activity"/>
    <property type="evidence" value="ECO:0007669"/>
    <property type="project" value="InterPro"/>
</dbReference>
<dbReference type="Pfam" id="PF07702">
    <property type="entry name" value="UTRA"/>
    <property type="match status" value="1"/>
</dbReference>
<dbReference type="SMART" id="SM00345">
    <property type="entry name" value="HTH_GNTR"/>
    <property type="match status" value="1"/>
</dbReference>
<dbReference type="GO" id="GO:0003677">
    <property type="term" value="F:DNA binding"/>
    <property type="evidence" value="ECO:0007669"/>
    <property type="project" value="UniProtKB-KW"/>
</dbReference>
<feature type="domain" description="HTH gntR-type" evidence="4">
    <location>
        <begin position="3"/>
        <end position="70"/>
    </location>
</feature>
<dbReference type="Gene3D" id="3.40.1410.10">
    <property type="entry name" value="Chorismate lyase-like"/>
    <property type="match status" value="1"/>
</dbReference>
<dbReference type="InterPro" id="IPR011663">
    <property type="entry name" value="UTRA"/>
</dbReference>
<keyword evidence="1" id="KW-0805">Transcription regulation</keyword>
<dbReference type="InterPro" id="IPR036388">
    <property type="entry name" value="WH-like_DNA-bd_sf"/>
</dbReference>
<dbReference type="Pfam" id="PF00392">
    <property type="entry name" value="GntR"/>
    <property type="match status" value="1"/>
</dbReference>
<keyword evidence="3" id="KW-0804">Transcription</keyword>
<accession>A0A0B2A9X5</accession>
<comment type="caution">
    <text evidence="5">The sequence shown here is derived from an EMBL/GenBank/DDBJ whole genome shotgun (WGS) entry which is preliminary data.</text>
</comment>
<dbReference type="Gene3D" id="1.10.10.10">
    <property type="entry name" value="Winged helix-like DNA-binding domain superfamily/Winged helix DNA-binding domain"/>
    <property type="match status" value="1"/>
</dbReference>
<dbReference type="GO" id="GO:0045892">
    <property type="term" value="P:negative regulation of DNA-templated transcription"/>
    <property type="evidence" value="ECO:0007669"/>
    <property type="project" value="TreeGrafter"/>
</dbReference>
<evidence type="ECO:0000256" key="3">
    <source>
        <dbReference type="ARBA" id="ARBA00023163"/>
    </source>
</evidence>
<dbReference type="SUPFAM" id="SSF46785">
    <property type="entry name" value="Winged helix' DNA-binding domain"/>
    <property type="match status" value="1"/>
</dbReference>
<dbReference type="InterPro" id="IPR000524">
    <property type="entry name" value="Tscrpt_reg_HTH_GntR"/>
</dbReference>
<evidence type="ECO:0000313" key="6">
    <source>
        <dbReference type="Proteomes" id="UP000031030"/>
    </source>
</evidence>
<evidence type="ECO:0000313" key="5">
    <source>
        <dbReference type="EMBL" id="KHK99974.1"/>
    </source>
</evidence>
<evidence type="ECO:0000259" key="4">
    <source>
        <dbReference type="PROSITE" id="PS50949"/>
    </source>
</evidence>
<sequence>MPAPSRAAYAFDRISRLISDGAAGDRLPSEKELAATLGVSRVTVRDALMRLWHEGAIVRRWGAGTYIAERRPADAAVYRNLYIDASSIGSLPSRIAERGLSVELRGFAYADGPVSDWVRVEPGFDLPLWRIERTLAISGRPGILMIDYVPTEIGGIPVDPSELRDLGIDFQLFLARYGQRVVKQESTMVADVADDVTARNLGLPEGTPVLAARQRSISEHGDVIGCSDVIYRSDVFGQVLVRTLAE</sequence>
<dbReference type="Proteomes" id="UP000031030">
    <property type="component" value="Unassembled WGS sequence"/>
</dbReference>
<keyword evidence="6" id="KW-1185">Reference proteome</keyword>
<name>A0A0B2A9X5_9MICO</name>
<dbReference type="InterPro" id="IPR050679">
    <property type="entry name" value="Bact_HTH_transcr_reg"/>
</dbReference>
<dbReference type="PANTHER" id="PTHR44846">
    <property type="entry name" value="MANNOSYL-D-GLYCERATE TRANSPORT/METABOLISM SYSTEM REPRESSOR MNGR-RELATED"/>
    <property type="match status" value="1"/>
</dbReference>
<dbReference type="STRING" id="1348253.LK09_01265"/>
<dbReference type="AlphaFoldDB" id="A0A0B2A9X5"/>
<dbReference type="RefSeq" id="WP_039394561.1">
    <property type="nucleotide sequence ID" value="NZ_JTDK01000001.1"/>
</dbReference>
<dbReference type="CDD" id="cd07377">
    <property type="entry name" value="WHTH_GntR"/>
    <property type="match status" value="1"/>
</dbReference>
<dbReference type="PROSITE" id="PS50949">
    <property type="entry name" value="HTH_GNTR"/>
    <property type="match status" value="1"/>
</dbReference>
<evidence type="ECO:0000256" key="1">
    <source>
        <dbReference type="ARBA" id="ARBA00023015"/>
    </source>
</evidence>
<evidence type="ECO:0000256" key="2">
    <source>
        <dbReference type="ARBA" id="ARBA00023125"/>
    </source>
</evidence>
<dbReference type="PANTHER" id="PTHR44846:SF1">
    <property type="entry name" value="MANNOSYL-D-GLYCERATE TRANSPORT_METABOLISM SYSTEM REPRESSOR MNGR-RELATED"/>
    <property type="match status" value="1"/>
</dbReference>
<dbReference type="InterPro" id="IPR028978">
    <property type="entry name" value="Chorismate_lyase_/UTRA_dom_sf"/>
</dbReference>
<dbReference type="SUPFAM" id="SSF64288">
    <property type="entry name" value="Chorismate lyase-like"/>
    <property type="match status" value="1"/>
</dbReference>
<dbReference type="SMART" id="SM00866">
    <property type="entry name" value="UTRA"/>
    <property type="match status" value="1"/>
</dbReference>
<proteinExistence type="predicted"/>
<protein>
    <recommendedName>
        <fullName evidence="4">HTH gntR-type domain-containing protein</fullName>
    </recommendedName>
</protein>
<dbReference type="OrthoDB" id="3567645at2"/>
<dbReference type="PRINTS" id="PR00035">
    <property type="entry name" value="HTHGNTR"/>
</dbReference>
<dbReference type="EMBL" id="JTDK01000001">
    <property type="protein sequence ID" value="KHK99974.1"/>
    <property type="molecule type" value="Genomic_DNA"/>
</dbReference>
<organism evidence="5 6">
    <name type="scientific">Microbacterium mangrovi</name>
    <dbReference type="NCBI Taxonomy" id="1348253"/>
    <lineage>
        <taxon>Bacteria</taxon>
        <taxon>Bacillati</taxon>
        <taxon>Actinomycetota</taxon>
        <taxon>Actinomycetes</taxon>
        <taxon>Micrococcales</taxon>
        <taxon>Microbacteriaceae</taxon>
        <taxon>Microbacterium</taxon>
    </lineage>
</organism>